<name>A0ABW1STX0_9LACO</name>
<sequence>MLKFDLDFRIKVVTEYLSGIGSTSLAKKYRISEEGIILLWVSRFQKNTVLMDGD</sequence>
<organism evidence="1 2">
    <name type="scientific">Levilactobacillus tongjiangensis</name>
    <dbReference type="NCBI Taxonomy" id="2486023"/>
    <lineage>
        <taxon>Bacteria</taxon>
        <taxon>Bacillati</taxon>
        <taxon>Bacillota</taxon>
        <taxon>Bacilli</taxon>
        <taxon>Lactobacillales</taxon>
        <taxon>Lactobacillaceae</taxon>
        <taxon>Levilactobacillus</taxon>
    </lineage>
</organism>
<protein>
    <submittedName>
        <fullName evidence="1">Helix-turn-helix domain containing protein</fullName>
    </submittedName>
</protein>
<keyword evidence="2" id="KW-1185">Reference proteome</keyword>
<dbReference type="EMBL" id="JBHSSK010000023">
    <property type="protein sequence ID" value="MFC6207563.1"/>
    <property type="molecule type" value="Genomic_DNA"/>
</dbReference>
<evidence type="ECO:0000313" key="2">
    <source>
        <dbReference type="Proteomes" id="UP001596254"/>
    </source>
</evidence>
<proteinExistence type="predicted"/>
<gene>
    <name evidence="1" type="ORF">ACFP1G_08775</name>
</gene>
<dbReference type="RefSeq" id="WP_191988798.1">
    <property type="nucleotide sequence ID" value="NZ_JBHSSK010000023.1"/>
</dbReference>
<dbReference type="Proteomes" id="UP001596254">
    <property type="component" value="Unassembled WGS sequence"/>
</dbReference>
<reference evidence="2" key="1">
    <citation type="journal article" date="2019" name="Int. J. Syst. Evol. Microbiol.">
        <title>The Global Catalogue of Microorganisms (GCM) 10K type strain sequencing project: providing services to taxonomists for standard genome sequencing and annotation.</title>
        <authorList>
            <consortium name="The Broad Institute Genomics Platform"/>
            <consortium name="The Broad Institute Genome Sequencing Center for Infectious Disease"/>
            <person name="Wu L."/>
            <person name="Ma J."/>
        </authorList>
    </citation>
    <scope>NUCLEOTIDE SEQUENCE [LARGE SCALE GENOMIC DNA]</scope>
    <source>
        <strain evidence="2">CCM 8905</strain>
    </source>
</reference>
<evidence type="ECO:0000313" key="1">
    <source>
        <dbReference type="EMBL" id="MFC6207563.1"/>
    </source>
</evidence>
<accession>A0ABW1STX0</accession>
<comment type="caution">
    <text evidence="1">The sequence shown here is derived from an EMBL/GenBank/DDBJ whole genome shotgun (WGS) entry which is preliminary data.</text>
</comment>